<dbReference type="Proteomes" id="UP000614410">
    <property type="component" value="Unassembled WGS sequence"/>
</dbReference>
<organism evidence="3 4">
    <name type="scientific">Candidatus Amunia macphersoniae</name>
    <dbReference type="NCBI Taxonomy" id="3127014"/>
    <lineage>
        <taxon>Bacteria</taxon>
        <taxon>Bacillati</taxon>
        <taxon>Candidatus Dormiibacterota</taxon>
        <taxon>Candidatus Dormibacteria</taxon>
        <taxon>Candidatus Aeolococcales</taxon>
        <taxon>Candidatus Aeolococcaceae</taxon>
        <taxon>Candidatus Amunia</taxon>
    </lineage>
</organism>
<evidence type="ECO:0000313" key="3">
    <source>
        <dbReference type="EMBL" id="MBJ7608498.1"/>
    </source>
</evidence>
<sequence length="145" mass="16213">MDSAAGGTEQQRLPVQPRNYLRPCLLLLLGEEPTYGYELRDKLAPLAPGHWDPGTVYRTLNTMEDDGLVRSTWERSAEGPRRRRYEITQAGGDALDAQARELCGVRDMIIDFIDRYESEHQNHAPLPGTPRPEARTLSPVGEAVG</sequence>
<dbReference type="SUPFAM" id="SSF46785">
    <property type="entry name" value="Winged helix' DNA-binding domain"/>
    <property type="match status" value="1"/>
</dbReference>
<dbReference type="InterPro" id="IPR005149">
    <property type="entry name" value="Tscrpt_reg_PadR_N"/>
</dbReference>
<gene>
    <name evidence="3" type="ORF">JF887_03575</name>
</gene>
<dbReference type="AlphaFoldDB" id="A0A934NE85"/>
<feature type="region of interest" description="Disordered" evidence="1">
    <location>
        <begin position="120"/>
        <end position="145"/>
    </location>
</feature>
<feature type="domain" description="Transcription regulator PadR N-terminal" evidence="2">
    <location>
        <begin position="25"/>
        <end position="96"/>
    </location>
</feature>
<accession>A0A934NE85</accession>
<dbReference type="Gene3D" id="1.10.10.10">
    <property type="entry name" value="Winged helix-like DNA-binding domain superfamily/Winged helix DNA-binding domain"/>
    <property type="match status" value="1"/>
</dbReference>
<evidence type="ECO:0000259" key="2">
    <source>
        <dbReference type="Pfam" id="PF03551"/>
    </source>
</evidence>
<dbReference type="PANTHER" id="PTHR33169:SF14">
    <property type="entry name" value="TRANSCRIPTIONAL REGULATOR RV3488"/>
    <property type="match status" value="1"/>
</dbReference>
<dbReference type="Pfam" id="PF03551">
    <property type="entry name" value="PadR"/>
    <property type="match status" value="1"/>
</dbReference>
<dbReference type="PANTHER" id="PTHR33169">
    <property type="entry name" value="PADR-FAMILY TRANSCRIPTIONAL REGULATOR"/>
    <property type="match status" value="1"/>
</dbReference>
<proteinExistence type="predicted"/>
<comment type="caution">
    <text evidence="3">The sequence shown here is derived from an EMBL/GenBank/DDBJ whole genome shotgun (WGS) entry which is preliminary data.</text>
</comment>
<dbReference type="InterPro" id="IPR036388">
    <property type="entry name" value="WH-like_DNA-bd_sf"/>
</dbReference>
<name>A0A934NE85_9BACT</name>
<protein>
    <submittedName>
        <fullName evidence="3">Helix-turn-helix transcriptional regulator</fullName>
    </submittedName>
</protein>
<dbReference type="InterPro" id="IPR052509">
    <property type="entry name" value="Metal_resp_DNA-bind_regulator"/>
</dbReference>
<reference evidence="3 4" key="1">
    <citation type="submission" date="2020-10" db="EMBL/GenBank/DDBJ databases">
        <title>Ca. Dormibacterota MAGs.</title>
        <authorList>
            <person name="Montgomery K."/>
        </authorList>
    </citation>
    <scope>NUCLEOTIDE SEQUENCE [LARGE SCALE GENOMIC DNA]</scope>
    <source>
        <strain evidence="3">Mitchell_Peninsula_5</strain>
    </source>
</reference>
<dbReference type="EMBL" id="JAEKNN010000016">
    <property type="protein sequence ID" value="MBJ7608498.1"/>
    <property type="molecule type" value="Genomic_DNA"/>
</dbReference>
<evidence type="ECO:0000313" key="4">
    <source>
        <dbReference type="Proteomes" id="UP000614410"/>
    </source>
</evidence>
<evidence type="ECO:0000256" key="1">
    <source>
        <dbReference type="SAM" id="MobiDB-lite"/>
    </source>
</evidence>
<dbReference type="InterPro" id="IPR036390">
    <property type="entry name" value="WH_DNA-bd_sf"/>
</dbReference>